<dbReference type="SUPFAM" id="SSF50978">
    <property type="entry name" value="WD40 repeat-like"/>
    <property type="match status" value="1"/>
</dbReference>
<dbReference type="InterPro" id="IPR015943">
    <property type="entry name" value="WD40/YVTN_repeat-like_dom_sf"/>
</dbReference>
<gene>
    <name evidence="5" type="ORF">AO440_002671</name>
</gene>
<dbReference type="InterPro" id="IPR036322">
    <property type="entry name" value="WD40_repeat_dom_sf"/>
</dbReference>
<dbReference type="VEuPathDB" id="FungiDB:B1J91_I07821g"/>
<dbReference type="SUPFAM" id="SSF50993">
    <property type="entry name" value="Peptidase/esterase 'gauge' domain"/>
    <property type="match status" value="1"/>
</dbReference>
<accession>A0A0W0CBK7</accession>
<feature type="compositionally biased region" description="Low complexity" evidence="4">
    <location>
        <begin position="1014"/>
        <end position="1026"/>
    </location>
</feature>
<dbReference type="VEuPathDB" id="FungiDB:GWK60_I03311"/>
<dbReference type="InterPro" id="IPR051246">
    <property type="entry name" value="WDR48"/>
</dbReference>
<dbReference type="InterPro" id="IPR019775">
    <property type="entry name" value="WD40_repeat_CS"/>
</dbReference>
<dbReference type="GO" id="GO:0000724">
    <property type="term" value="P:double-strand break repair via homologous recombination"/>
    <property type="evidence" value="ECO:0007669"/>
    <property type="project" value="TreeGrafter"/>
</dbReference>
<evidence type="ECO:0000313" key="6">
    <source>
        <dbReference type="Proteomes" id="UP000054886"/>
    </source>
</evidence>
<proteinExistence type="predicted"/>
<feature type="region of interest" description="Disordered" evidence="4">
    <location>
        <begin position="998"/>
        <end position="1026"/>
    </location>
</feature>
<feature type="region of interest" description="Disordered" evidence="4">
    <location>
        <begin position="158"/>
        <end position="195"/>
    </location>
</feature>
<dbReference type="Gene3D" id="2.130.10.10">
    <property type="entry name" value="YVTN repeat-like/Quinoprotein amine dehydrogenase"/>
    <property type="match status" value="2"/>
</dbReference>
<dbReference type="VEuPathDB" id="FungiDB:CAGL0I07821g"/>
<dbReference type="SMART" id="SM00320">
    <property type="entry name" value="WD40"/>
    <property type="match status" value="4"/>
</dbReference>
<evidence type="ECO:0000313" key="5">
    <source>
        <dbReference type="EMBL" id="KTB05201.1"/>
    </source>
</evidence>
<dbReference type="PROSITE" id="PS50082">
    <property type="entry name" value="WD_REPEATS_2"/>
    <property type="match status" value="2"/>
</dbReference>
<dbReference type="InterPro" id="IPR021772">
    <property type="entry name" value="WDR48/Bun107"/>
</dbReference>
<feature type="compositionally biased region" description="Low complexity" evidence="4">
    <location>
        <begin position="731"/>
        <end position="746"/>
    </location>
</feature>
<dbReference type="Proteomes" id="UP000054886">
    <property type="component" value="Unassembled WGS sequence"/>
</dbReference>
<feature type="region of interest" description="Disordered" evidence="4">
    <location>
        <begin position="621"/>
        <end position="645"/>
    </location>
</feature>
<dbReference type="OrthoDB" id="2421129at2759"/>
<feature type="compositionally biased region" description="Polar residues" evidence="4">
    <location>
        <begin position="761"/>
        <end position="774"/>
    </location>
</feature>
<evidence type="ECO:0000256" key="1">
    <source>
        <dbReference type="ARBA" id="ARBA00022574"/>
    </source>
</evidence>
<dbReference type="PANTHER" id="PTHR19862">
    <property type="entry name" value="WD REPEAT-CONTAINING PROTEIN 48"/>
    <property type="match status" value="1"/>
</dbReference>
<dbReference type="VEuPathDB" id="FungiDB:GVI51_I07645"/>
<dbReference type="PROSITE" id="PS00018">
    <property type="entry name" value="EF_HAND_1"/>
    <property type="match status" value="1"/>
</dbReference>
<keyword evidence="1 3" id="KW-0853">WD repeat</keyword>
<dbReference type="PROSITE" id="PS00678">
    <property type="entry name" value="WD_REPEATS_1"/>
    <property type="match status" value="1"/>
</dbReference>
<reference evidence="5 6" key="1">
    <citation type="submission" date="2015-10" db="EMBL/GenBank/DDBJ databases">
        <title>Draft genomes sequences of Candida glabrata isolates 1A, 1B, 2A, 2B, 3A and 3B.</title>
        <authorList>
            <person name="Haavelsrud O.E."/>
            <person name="Gaustad P."/>
        </authorList>
    </citation>
    <scope>NUCLEOTIDE SEQUENCE [LARGE SCALE GENOMIC DNA]</scope>
    <source>
        <strain evidence="5">910700640</strain>
    </source>
</reference>
<dbReference type="CDD" id="cd17041">
    <property type="entry name" value="Ubl_WDR48"/>
    <property type="match status" value="1"/>
</dbReference>
<evidence type="ECO:0000256" key="3">
    <source>
        <dbReference type="PROSITE-ProRule" id="PRU00221"/>
    </source>
</evidence>
<comment type="caution">
    <text evidence="5">The sequence shown here is derived from an EMBL/GenBank/DDBJ whole genome shotgun (WGS) entry which is preliminary data.</text>
</comment>
<feature type="repeat" description="WD" evidence="3">
    <location>
        <begin position="321"/>
        <end position="362"/>
    </location>
</feature>
<dbReference type="Pfam" id="PF11816">
    <property type="entry name" value="DUF3337"/>
    <property type="match status" value="1"/>
</dbReference>
<dbReference type="InterPro" id="IPR018247">
    <property type="entry name" value="EF_Hand_1_Ca_BS"/>
</dbReference>
<evidence type="ECO:0000256" key="2">
    <source>
        <dbReference type="ARBA" id="ARBA00022737"/>
    </source>
</evidence>
<sequence length="1131" mass="127983">MKLTVSYGLIPPNEGCGVNSHILPITKVMHPVFNDKPYFLTCGRDGSVVLHRGPRYEQHEGMRMQVHSDWVSDIIEVGKNRFVTVSHDFSIVLLVLNDDLDSWQMQIVGDHDDYIKCVVPLHHEQEKAHLLMLNLDMQATRQLSMSDDEDQDEALLKQNQDQDQDQTQEQKQKLEQEQEQAQEQEQGRDKSGAGEQDSVASFFHFATGSLDKTIKIWQLDNLSNTATLLHTFDNSQDDDMGSIYAMAALNRNDISHLFDGDQLKEKVLDGTGFTENEVSDTDSNSDHSMDLDMPFDLVVGDCNGNLIFYSSEHYQEYTRLKNAHMSNIKVLKVIDNSSKLISTCSDGVIQLWDLDATAKSEDNVPVNIGCWKWNATIWCITGTSHDELYFGDSKGKIVKLDLTNYNDSSKDITMDVIFDKEHHKAELSENDIKVQSSKRQKGILDLICLPSKCLFFSFCTDSNMNIYNMITEELKVKKGGFALTRSSLLTNRRHVITENTKNEIQRWDILNCTLLDTFTPEEGTFDEVVMKYTSKEILSHWCTVSVKVGMLFVKINDRFTNTEIYGSALENYELMNKISLNQDERYNLGKIVVNSLFFEFISYELDKDKIWRKKLVSRKKEHPSVKEAGSNSESQVPPVEKSRDKWKKSAFNKFLGSSSNSNSNNGEPLDLVTENENSESEAYDTPPLSPSQGLNDKTLDEVIQPTAHKNFGGRTLSSGSLLGRKFKSFRSGSTKNNSNTNNLSESCAETPIENGERDQSLVPSHNVSGTTTKDGTPDLINWNHPFKGDSSKQNAPSHSNIAARLQATESSRSNSVAAADSFIGTPLSLSSREEFMSDLMDEIHESYQKTHNANTSSIKLLARKPPDSKIRRDLSCPIVKIERGCLLLVHNWKEGACGGRVVFSTYIPIPRSEEEQEEGLKKIQTEEEDDNAAIDEDKLKKYDYVDNDDGNVLSRRELFELLETNLPYWLAKILLTESKKTEGQPKLSFTIIPWTPGQLNSNNETLETDDDGNTQSQTESSTQSHSMHNMLKFGKSKSNDHALTATDLPKISELNMKLMAPGMIKVKKIKLYVVDRFESKTPEMKAKQNPNDWLELLCKGQVLDNDMTLSTVRSLFWKSQGDIVLQYRRKL</sequence>
<dbReference type="GO" id="GO:0043130">
    <property type="term" value="F:ubiquitin binding"/>
    <property type="evidence" value="ECO:0007669"/>
    <property type="project" value="EnsemblFungi"/>
</dbReference>
<organism evidence="5 6">
    <name type="scientific">Candida glabrata</name>
    <name type="common">Yeast</name>
    <name type="synonym">Torulopsis glabrata</name>
    <dbReference type="NCBI Taxonomy" id="5478"/>
    <lineage>
        <taxon>Eukaryota</taxon>
        <taxon>Fungi</taxon>
        <taxon>Dikarya</taxon>
        <taxon>Ascomycota</taxon>
        <taxon>Saccharomycotina</taxon>
        <taxon>Saccharomycetes</taxon>
        <taxon>Saccharomycetales</taxon>
        <taxon>Saccharomycetaceae</taxon>
        <taxon>Nakaseomyces</taxon>
    </lineage>
</organism>
<dbReference type="InterPro" id="IPR001680">
    <property type="entry name" value="WD40_rpt"/>
</dbReference>
<evidence type="ECO:0000256" key="4">
    <source>
        <dbReference type="SAM" id="MobiDB-lite"/>
    </source>
</evidence>
<feature type="region of interest" description="Disordered" evidence="4">
    <location>
        <begin position="657"/>
        <end position="696"/>
    </location>
</feature>
<dbReference type="EMBL" id="LLZZ01000114">
    <property type="protein sequence ID" value="KTB05201.1"/>
    <property type="molecule type" value="Genomic_DNA"/>
</dbReference>
<protein>
    <submittedName>
        <fullName evidence="5">Putative WD repeat-containing protein</fullName>
    </submittedName>
</protein>
<keyword evidence="2" id="KW-0677">Repeat</keyword>
<dbReference type="Pfam" id="PF00400">
    <property type="entry name" value="WD40"/>
    <property type="match status" value="2"/>
</dbReference>
<feature type="repeat" description="WD" evidence="3">
    <location>
        <begin position="205"/>
        <end position="227"/>
    </location>
</feature>
<name>A0A0W0CBK7_CANGB</name>
<feature type="compositionally biased region" description="Low complexity" evidence="4">
    <location>
        <begin position="158"/>
        <end position="167"/>
    </location>
</feature>
<dbReference type="AlphaFoldDB" id="A0A0W0CBK7"/>
<feature type="region of interest" description="Disordered" evidence="4">
    <location>
        <begin position="729"/>
        <end position="799"/>
    </location>
</feature>
<dbReference type="PANTHER" id="PTHR19862:SF14">
    <property type="entry name" value="WD REPEAT-CONTAINING PROTEIN 48"/>
    <property type="match status" value="1"/>
</dbReference>